<protein>
    <recommendedName>
        <fullName evidence="8">Magnesium transport protein CorA</fullName>
    </recommendedName>
</protein>
<dbReference type="PANTHER" id="PTHR46494:SF1">
    <property type="entry name" value="CORA FAMILY METAL ION TRANSPORTER (EUROFUNG)"/>
    <property type="match status" value="1"/>
</dbReference>
<dbReference type="Gene3D" id="1.20.58.340">
    <property type="entry name" value="Magnesium transport protein CorA, transmembrane region"/>
    <property type="match status" value="2"/>
</dbReference>
<keyword evidence="8" id="KW-0406">Ion transport</keyword>
<dbReference type="InterPro" id="IPR045863">
    <property type="entry name" value="CorA_TM1_TM2"/>
</dbReference>
<dbReference type="Proteomes" id="UP000595197">
    <property type="component" value="Chromosome"/>
</dbReference>
<gene>
    <name evidence="8 9" type="primary">corA</name>
    <name evidence="9" type="ORF">IGS68_25435</name>
</gene>
<feature type="transmembrane region" description="Helical" evidence="8">
    <location>
        <begin position="276"/>
        <end position="295"/>
    </location>
</feature>
<keyword evidence="3 8" id="KW-0813">Transport</keyword>
<organism evidence="9 10">
    <name type="scientific">Skermanella cutis</name>
    <dbReference type="NCBI Taxonomy" id="2775420"/>
    <lineage>
        <taxon>Bacteria</taxon>
        <taxon>Pseudomonadati</taxon>
        <taxon>Pseudomonadota</taxon>
        <taxon>Alphaproteobacteria</taxon>
        <taxon>Rhodospirillales</taxon>
        <taxon>Azospirillaceae</taxon>
        <taxon>Skermanella</taxon>
    </lineage>
</organism>
<evidence type="ECO:0000256" key="4">
    <source>
        <dbReference type="ARBA" id="ARBA00022475"/>
    </source>
</evidence>
<evidence type="ECO:0000256" key="6">
    <source>
        <dbReference type="ARBA" id="ARBA00022989"/>
    </source>
</evidence>
<dbReference type="CDD" id="cd12830">
    <property type="entry name" value="MtCorA-like"/>
    <property type="match status" value="1"/>
</dbReference>
<keyword evidence="4 8" id="KW-1003">Cell membrane</keyword>
<evidence type="ECO:0000256" key="5">
    <source>
        <dbReference type="ARBA" id="ARBA00022692"/>
    </source>
</evidence>
<dbReference type="Gene3D" id="3.30.460.20">
    <property type="entry name" value="CorA soluble domain-like"/>
    <property type="match status" value="1"/>
</dbReference>
<dbReference type="InterPro" id="IPR045861">
    <property type="entry name" value="CorA_cytoplasmic_dom"/>
</dbReference>
<keyword evidence="8" id="KW-0460">Magnesium</keyword>
<dbReference type="SUPFAM" id="SSF143865">
    <property type="entry name" value="CorA soluble domain-like"/>
    <property type="match status" value="1"/>
</dbReference>
<keyword evidence="7 8" id="KW-0472">Membrane</keyword>
<comment type="function">
    <text evidence="8">Mediates influx of magnesium ions.</text>
</comment>
<evidence type="ECO:0000313" key="10">
    <source>
        <dbReference type="Proteomes" id="UP000595197"/>
    </source>
</evidence>
<dbReference type="SUPFAM" id="SSF144083">
    <property type="entry name" value="Magnesium transport protein CorA, transmembrane region"/>
    <property type="match status" value="1"/>
</dbReference>
<evidence type="ECO:0000256" key="1">
    <source>
        <dbReference type="ARBA" id="ARBA00004651"/>
    </source>
</evidence>
<dbReference type="PANTHER" id="PTHR46494">
    <property type="entry name" value="CORA FAMILY METAL ION TRANSPORTER (EUROFUNG)"/>
    <property type="match status" value="1"/>
</dbReference>
<reference evidence="9" key="1">
    <citation type="submission" date="2021-02" db="EMBL/GenBank/DDBJ databases">
        <title>Skermanella TT6 skin isolate.</title>
        <authorList>
            <person name="Lee K."/>
            <person name="Ganzorig M."/>
        </authorList>
    </citation>
    <scope>NUCLEOTIDE SEQUENCE</scope>
    <source>
        <strain evidence="9">TT6</strain>
    </source>
</reference>
<evidence type="ECO:0000256" key="8">
    <source>
        <dbReference type="RuleBase" id="RU362010"/>
    </source>
</evidence>
<sequence>MIALCARRGNSMDMVVDSALYIGGRRNRSVSIDQAEPPDQPDHFVWIGLLEPSEELLHTVQARFGLHDLAVEDAHRAHQRPKLEAYGQSLFVVLRTAELKSGRVECGETHVFIGHGYVITVRHGASSSYAELRKRCETVPMMLGKGVDFVLYSIIDFVVDKYFPIVETLEAEVEETAAEVLTAAFSPERIARIYEIRRELQILRRSVTPLIEMAGRLARVEVPLIDEDLKPYFRDVQDHTTRLTERIENLRELLASALEANLLIVSIRQNEVMKKLAGWAAILAVPTAIAGIYGMNFEHMPELHWRYGYPSAVAVILAVCLWLYLRFKRSGWL</sequence>
<dbReference type="InterPro" id="IPR004488">
    <property type="entry name" value="Mg/Co-transport_prot_CorA"/>
</dbReference>
<comment type="similarity">
    <text evidence="2 8">Belongs to the CorA metal ion transporter (MIT) (TC 1.A.35) family.</text>
</comment>
<feature type="transmembrane region" description="Helical" evidence="8">
    <location>
        <begin position="307"/>
        <end position="325"/>
    </location>
</feature>
<evidence type="ECO:0000313" key="9">
    <source>
        <dbReference type="EMBL" id="QQP89292.1"/>
    </source>
</evidence>
<name>A0ABX7B558_9PROT</name>
<keyword evidence="10" id="KW-1185">Reference proteome</keyword>
<evidence type="ECO:0000256" key="3">
    <source>
        <dbReference type="ARBA" id="ARBA00022448"/>
    </source>
</evidence>
<dbReference type="InterPro" id="IPR002523">
    <property type="entry name" value="MgTranspt_CorA/ZnTranspt_ZntB"/>
</dbReference>
<keyword evidence="6 8" id="KW-1133">Transmembrane helix</keyword>
<keyword evidence="5 8" id="KW-0812">Transmembrane</keyword>
<accession>A0ABX7B558</accession>
<dbReference type="Pfam" id="PF01544">
    <property type="entry name" value="CorA"/>
    <property type="match status" value="1"/>
</dbReference>
<evidence type="ECO:0000256" key="7">
    <source>
        <dbReference type="ARBA" id="ARBA00023136"/>
    </source>
</evidence>
<dbReference type="EMBL" id="CP067420">
    <property type="protein sequence ID" value="QQP89292.1"/>
    <property type="molecule type" value="Genomic_DNA"/>
</dbReference>
<evidence type="ECO:0000256" key="2">
    <source>
        <dbReference type="ARBA" id="ARBA00009765"/>
    </source>
</evidence>
<dbReference type="NCBIfam" id="TIGR00383">
    <property type="entry name" value="corA"/>
    <property type="match status" value="1"/>
</dbReference>
<proteinExistence type="inferred from homology"/>
<comment type="subcellular location">
    <subcellularLocation>
        <location evidence="1">Cell membrane</location>
        <topology evidence="1">Multi-pass membrane protein</topology>
    </subcellularLocation>
    <subcellularLocation>
        <location evidence="8">Membrane</location>
        <topology evidence="8">Multi-pass membrane protein</topology>
    </subcellularLocation>
</comment>